<accession>A0ACC0J3U6</accession>
<gene>
    <name evidence="1" type="ORF">LOK49_LG01G00799</name>
</gene>
<sequence>MEGIVSVFPNEKKQLLTTRSWDFMGFPQEVKRVGVESDIIVGMIDTGIWPESNSFNDDGFGPPPSKWKGICQASSNFTCNNKIIGAKYYKIDGDFGGGDIQSPRDTFGHGSHTASTAAGGLVSNASLFGFASGIARGAVPSARIAVYKVCWHDDCSDADILAAFDDAIADGVDVISISLGGSYPLDYFNDTIAIGAFHSMKNGILTSSAAGNSGPGSASIKNFSPWSLSVAASTIDRKFITNVILGNNMVYKGVSINTFNLNNSMYPLVYAGDVPNTQAGFNGSESRNCSTNSLDKTLVNGKIILCNQLIGSLYGAAVDAGAIGILVHDDDFQDDSAFEFSLPASFLNSKDGSGVSHYINSTSKPMANIAKSIESKDELAPFVVSFSSRGPNPITRDILKPDLTAPGVEILAAYSEARTMSGREGDTRVVQYNIESGTSMACPHATGAAAYVKSFHPEWSPAAIKSALMTTGKYIQ</sequence>
<evidence type="ECO:0000313" key="1">
    <source>
        <dbReference type="EMBL" id="KAI8031590.1"/>
    </source>
</evidence>
<protein>
    <submittedName>
        <fullName evidence="1">Uncharacterized protein</fullName>
    </submittedName>
</protein>
<name>A0ACC0J3U6_9ERIC</name>
<proteinExistence type="predicted"/>
<reference evidence="1 2" key="1">
    <citation type="journal article" date="2022" name="Plant J.">
        <title>Chromosome-level genome of Camellia lanceoleosa provides a valuable resource for understanding genome evolution and self-incompatibility.</title>
        <authorList>
            <person name="Gong W."/>
            <person name="Xiao S."/>
            <person name="Wang L."/>
            <person name="Liao Z."/>
            <person name="Chang Y."/>
            <person name="Mo W."/>
            <person name="Hu G."/>
            <person name="Li W."/>
            <person name="Zhao G."/>
            <person name="Zhu H."/>
            <person name="Hu X."/>
            <person name="Ji K."/>
            <person name="Xiang X."/>
            <person name="Song Q."/>
            <person name="Yuan D."/>
            <person name="Jin S."/>
            <person name="Zhang L."/>
        </authorList>
    </citation>
    <scope>NUCLEOTIDE SEQUENCE [LARGE SCALE GENOMIC DNA]</scope>
    <source>
        <strain evidence="1">SQ_2022a</strain>
    </source>
</reference>
<dbReference type="EMBL" id="CM045758">
    <property type="protein sequence ID" value="KAI8031590.1"/>
    <property type="molecule type" value="Genomic_DNA"/>
</dbReference>
<comment type="caution">
    <text evidence="1">The sequence shown here is derived from an EMBL/GenBank/DDBJ whole genome shotgun (WGS) entry which is preliminary data.</text>
</comment>
<organism evidence="1 2">
    <name type="scientific">Camellia lanceoleosa</name>
    <dbReference type="NCBI Taxonomy" id="1840588"/>
    <lineage>
        <taxon>Eukaryota</taxon>
        <taxon>Viridiplantae</taxon>
        <taxon>Streptophyta</taxon>
        <taxon>Embryophyta</taxon>
        <taxon>Tracheophyta</taxon>
        <taxon>Spermatophyta</taxon>
        <taxon>Magnoliopsida</taxon>
        <taxon>eudicotyledons</taxon>
        <taxon>Gunneridae</taxon>
        <taxon>Pentapetalae</taxon>
        <taxon>asterids</taxon>
        <taxon>Ericales</taxon>
        <taxon>Theaceae</taxon>
        <taxon>Camellia</taxon>
    </lineage>
</organism>
<keyword evidence="2" id="KW-1185">Reference proteome</keyword>
<dbReference type="Proteomes" id="UP001060215">
    <property type="component" value="Chromosome 1"/>
</dbReference>
<evidence type="ECO:0000313" key="2">
    <source>
        <dbReference type="Proteomes" id="UP001060215"/>
    </source>
</evidence>